<organism evidence="8 9">
    <name type="scientific">Dreissena polymorpha</name>
    <name type="common">Zebra mussel</name>
    <name type="synonym">Mytilus polymorpha</name>
    <dbReference type="NCBI Taxonomy" id="45954"/>
    <lineage>
        <taxon>Eukaryota</taxon>
        <taxon>Metazoa</taxon>
        <taxon>Spiralia</taxon>
        <taxon>Lophotrochozoa</taxon>
        <taxon>Mollusca</taxon>
        <taxon>Bivalvia</taxon>
        <taxon>Autobranchia</taxon>
        <taxon>Heteroconchia</taxon>
        <taxon>Euheterodonta</taxon>
        <taxon>Imparidentia</taxon>
        <taxon>Neoheterodontei</taxon>
        <taxon>Myida</taxon>
        <taxon>Dreissenoidea</taxon>
        <taxon>Dreissenidae</taxon>
        <taxon>Dreissena</taxon>
    </lineage>
</organism>
<evidence type="ECO:0000256" key="5">
    <source>
        <dbReference type="RuleBase" id="RU000688"/>
    </source>
</evidence>
<evidence type="ECO:0000256" key="4">
    <source>
        <dbReference type="ARBA" id="ARBA00023136"/>
    </source>
</evidence>
<dbReference type="InterPro" id="IPR000276">
    <property type="entry name" value="GPCR_Rhodpsn"/>
</dbReference>
<protein>
    <recommendedName>
        <fullName evidence="7">G-protein coupled receptors family 1 profile domain-containing protein</fullName>
    </recommendedName>
</protein>
<evidence type="ECO:0000313" key="8">
    <source>
        <dbReference type="EMBL" id="KAH3848966.1"/>
    </source>
</evidence>
<feature type="transmembrane region" description="Helical" evidence="6">
    <location>
        <begin position="23"/>
        <end position="47"/>
    </location>
</feature>
<dbReference type="PROSITE" id="PS50262">
    <property type="entry name" value="G_PROTEIN_RECEP_F1_2"/>
    <property type="match status" value="1"/>
</dbReference>
<dbReference type="Proteomes" id="UP000828390">
    <property type="component" value="Unassembled WGS sequence"/>
</dbReference>
<evidence type="ECO:0000256" key="3">
    <source>
        <dbReference type="ARBA" id="ARBA00022989"/>
    </source>
</evidence>
<keyword evidence="5" id="KW-0807">Transducer</keyword>
<comment type="caution">
    <text evidence="8">The sequence shown here is derived from an EMBL/GenBank/DDBJ whole genome shotgun (WGS) entry which is preliminary data.</text>
</comment>
<dbReference type="PRINTS" id="PR00237">
    <property type="entry name" value="GPCRRHODOPSN"/>
</dbReference>
<proteinExistence type="inferred from homology"/>
<feature type="transmembrane region" description="Helical" evidence="6">
    <location>
        <begin position="136"/>
        <end position="157"/>
    </location>
</feature>
<accession>A0A9D4L1X3</accession>
<dbReference type="PROSITE" id="PS00237">
    <property type="entry name" value="G_PROTEIN_RECEP_F1_1"/>
    <property type="match status" value="1"/>
</dbReference>
<keyword evidence="2 5" id="KW-0812">Transmembrane</keyword>
<dbReference type="SUPFAM" id="SSF81321">
    <property type="entry name" value="Family A G protein-coupled receptor-like"/>
    <property type="match status" value="1"/>
</dbReference>
<feature type="transmembrane region" description="Helical" evidence="6">
    <location>
        <begin position="187"/>
        <end position="206"/>
    </location>
</feature>
<dbReference type="Gene3D" id="1.20.1070.10">
    <property type="entry name" value="Rhodopsin 7-helix transmembrane proteins"/>
    <property type="match status" value="1"/>
</dbReference>
<reference evidence="8" key="1">
    <citation type="journal article" date="2019" name="bioRxiv">
        <title>The Genome of the Zebra Mussel, Dreissena polymorpha: A Resource for Invasive Species Research.</title>
        <authorList>
            <person name="McCartney M.A."/>
            <person name="Auch B."/>
            <person name="Kono T."/>
            <person name="Mallez S."/>
            <person name="Zhang Y."/>
            <person name="Obille A."/>
            <person name="Becker A."/>
            <person name="Abrahante J.E."/>
            <person name="Garbe J."/>
            <person name="Badalamenti J.P."/>
            <person name="Herman A."/>
            <person name="Mangelson H."/>
            <person name="Liachko I."/>
            <person name="Sullivan S."/>
            <person name="Sone E.D."/>
            <person name="Koren S."/>
            <person name="Silverstein K.A.T."/>
            <person name="Beckman K.B."/>
            <person name="Gohl D.M."/>
        </authorList>
    </citation>
    <scope>NUCLEOTIDE SEQUENCE</scope>
    <source>
        <strain evidence="8">Duluth1</strain>
        <tissue evidence="8">Whole animal</tissue>
    </source>
</reference>
<reference evidence="8" key="2">
    <citation type="submission" date="2020-11" db="EMBL/GenBank/DDBJ databases">
        <authorList>
            <person name="McCartney M.A."/>
            <person name="Auch B."/>
            <person name="Kono T."/>
            <person name="Mallez S."/>
            <person name="Becker A."/>
            <person name="Gohl D.M."/>
            <person name="Silverstein K.A.T."/>
            <person name="Koren S."/>
            <person name="Bechman K.B."/>
            <person name="Herman A."/>
            <person name="Abrahante J.E."/>
            <person name="Garbe J."/>
        </authorList>
    </citation>
    <scope>NUCLEOTIDE SEQUENCE</scope>
    <source>
        <strain evidence="8">Duluth1</strain>
        <tissue evidence="8">Whole animal</tissue>
    </source>
</reference>
<feature type="domain" description="G-protein coupled receptors family 1 profile" evidence="7">
    <location>
        <begin position="38"/>
        <end position="208"/>
    </location>
</feature>
<name>A0A9D4L1X3_DREPO</name>
<keyword evidence="5" id="KW-0675">Receptor</keyword>
<feature type="transmembrane region" description="Helical" evidence="6">
    <location>
        <begin position="54"/>
        <end position="75"/>
    </location>
</feature>
<keyword evidence="5" id="KW-0297">G-protein coupled receptor</keyword>
<comment type="similarity">
    <text evidence="5">Belongs to the G-protein coupled receptor 1 family.</text>
</comment>
<dbReference type="InterPro" id="IPR052954">
    <property type="entry name" value="GPCR-Ligand_Int"/>
</dbReference>
<dbReference type="GO" id="GO:0016020">
    <property type="term" value="C:membrane"/>
    <property type="evidence" value="ECO:0007669"/>
    <property type="project" value="UniProtKB-SubCell"/>
</dbReference>
<dbReference type="Pfam" id="PF00001">
    <property type="entry name" value="7tm_1"/>
    <property type="match status" value="1"/>
</dbReference>
<evidence type="ECO:0000259" key="7">
    <source>
        <dbReference type="PROSITE" id="PS50262"/>
    </source>
</evidence>
<keyword evidence="9" id="KW-1185">Reference proteome</keyword>
<evidence type="ECO:0000256" key="1">
    <source>
        <dbReference type="ARBA" id="ARBA00004370"/>
    </source>
</evidence>
<dbReference type="GO" id="GO:0004930">
    <property type="term" value="F:G protein-coupled receptor activity"/>
    <property type="evidence" value="ECO:0007669"/>
    <property type="project" value="UniProtKB-KW"/>
</dbReference>
<keyword evidence="3 6" id="KW-1133">Transmembrane helix</keyword>
<evidence type="ECO:0000256" key="6">
    <source>
        <dbReference type="SAM" id="Phobius"/>
    </source>
</evidence>
<dbReference type="AlphaFoldDB" id="A0A9D4L1X3"/>
<dbReference type="EMBL" id="JAIWYP010000003">
    <property type="protein sequence ID" value="KAH3848966.1"/>
    <property type="molecule type" value="Genomic_DNA"/>
</dbReference>
<dbReference type="PANTHER" id="PTHR46641:SF6">
    <property type="entry name" value="G-PROTEIN COUPLED RECEPTORS FAMILY 1 PROFILE DOMAIN-CONTAINING PROTEIN"/>
    <property type="match status" value="1"/>
</dbReference>
<dbReference type="PANTHER" id="PTHR46641">
    <property type="entry name" value="FMRFAMIDE RECEPTOR-RELATED"/>
    <property type="match status" value="1"/>
</dbReference>
<evidence type="ECO:0000313" key="9">
    <source>
        <dbReference type="Proteomes" id="UP000828390"/>
    </source>
</evidence>
<dbReference type="InterPro" id="IPR017452">
    <property type="entry name" value="GPCR_Rhodpsn_7TM"/>
</dbReference>
<comment type="subcellular location">
    <subcellularLocation>
        <location evidence="1">Membrane</location>
    </subcellularLocation>
</comment>
<sequence>MNMSGNATEAINYHNQILKMIEVYNFLSMPVVASSIFGNVIIIVVFAREKVTTTGILFGILAVADMLATFIGPLLKIIAGFSITARAYLGGSFVVSTYLEFIGETITALSTWTLVTITTERFLSIAMPFNVKQLVTVPRVILAETATCISVVVIQYMRHFLAVEFVKRQGMWGPAHRSDTWLKFDFISDWVCFTVIPYIFIITASLTI</sequence>
<gene>
    <name evidence="8" type="ORF">DPMN_091351</name>
</gene>
<keyword evidence="4 6" id="KW-0472">Membrane</keyword>
<evidence type="ECO:0000256" key="2">
    <source>
        <dbReference type="ARBA" id="ARBA00022692"/>
    </source>
</evidence>